<dbReference type="EMBL" id="JBFOLJ010000012">
    <property type="protein sequence ID" value="KAL2489492.1"/>
    <property type="molecule type" value="Genomic_DNA"/>
</dbReference>
<reference evidence="3" key="1">
    <citation type="submission" date="2024-07" db="EMBL/GenBank/DDBJ databases">
        <title>Two chromosome-level genome assemblies of Korean endemic species Abeliophyllum distichum and Forsythia ovata (Oleaceae).</title>
        <authorList>
            <person name="Jang H."/>
        </authorList>
    </citation>
    <scope>NUCLEOTIDE SEQUENCE [LARGE SCALE GENOMIC DNA]</scope>
</reference>
<dbReference type="PANTHER" id="PTHR31672:SF13">
    <property type="entry name" value="F-BOX PROTEIN CPR30-LIKE"/>
    <property type="match status" value="1"/>
</dbReference>
<organism evidence="2 3">
    <name type="scientific">Forsythia ovata</name>
    <dbReference type="NCBI Taxonomy" id="205694"/>
    <lineage>
        <taxon>Eukaryota</taxon>
        <taxon>Viridiplantae</taxon>
        <taxon>Streptophyta</taxon>
        <taxon>Embryophyta</taxon>
        <taxon>Tracheophyta</taxon>
        <taxon>Spermatophyta</taxon>
        <taxon>Magnoliopsida</taxon>
        <taxon>eudicotyledons</taxon>
        <taxon>Gunneridae</taxon>
        <taxon>Pentapetalae</taxon>
        <taxon>asterids</taxon>
        <taxon>lamiids</taxon>
        <taxon>Lamiales</taxon>
        <taxon>Oleaceae</taxon>
        <taxon>Forsythieae</taxon>
        <taxon>Forsythia</taxon>
    </lineage>
</organism>
<dbReference type="SMART" id="SM00256">
    <property type="entry name" value="FBOX"/>
    <property type="match status" value="1"/>
</dbReference>
<accession>A0ABD1RM73</accession>
<dbReference type="Pfam" id="PF00646">
    <property type="entry name" value="F-box"/>
    <property type="match status" value="1"/>
</dbReference>
<name>A0ABD1RM73_9LAMI</name>
<dbReference type="PANTHER" id="PTHR31672">
    <property type="entry name" value="BNACNNG10540D PROTEIN"/>
    <property type="match status" value="1"/>
</dbReference>
<sequence>MAELNDDVVLEVISWLPLKDALRCKILSKNFNMYISNRNFEHKHFVRSNLKISNLLYCSSSYPVIRQLGLEHPYTLNNLQIMDKFPHRFDSCGGLLLLYHKFSIYCVLNPITRELRFVPQDKHHGWFVGSLGLAVNSSTDSIESH</sequence>
<protein>
    <submittedName>
        <fullName evidence="2">F-box/kelch-repeat protein</fullName>
    </submittedName>
</protein>
<dbReference type="InterPro" id="IPR036047">
    <property type="entry name" value="F-box-like_dom_sf"/>
</dbReference>
<dbReference type="AlphaFoldDB" id="A0ABD1RM73"/>
<evidence type="ECO:0000313" key="3">
    <source>
        <dbReference type="Proteomes" id="UP001604277"/>
    </source>
</evidence>
<feature type="domain" description="F-box" evidence="1">
    <location>
        <begin position="4"/>
        <end position="44"/>
    </location>
</feature>
<dbReference type="Proteomes" id="UP001604277">
    <property type="component" value="Unassembled WGS sequence"/>
</dbReference>
<comment type="caution">
    <text evidence="2">The sequence shown here is derived from an EMBL/GenBank/DDBJ whole genome shotgun (WGS) entry which is preliminary data.</text>
</comment>
<dbReference type="InterPro" id="IPR050796">
    <property type="entry name" value="SCF_F-box_component"/>
</dbReference>
<proteinExistence type="predicted"/>
<evidence type="ECO:0000313" key="2">
    <source>
        <dbReference type="EMBL" id="KAL2489492.1"/>
    </source>
</evidence>
<gene>
    <name evidence="2" type="ORF">Fot_42784</name>
</gene>
<dbReference type="SUPFAM" id="SSF81383">
    <property type="entry name" value="F-box domain"/>
    <property type="match status" value="1"/>
</dbReference>
<evidence type="ECO:0000259" key="1">
    <source>
        <dbReference type="SMART" id="SM00256"/>
    </source>
</evidence>
<keyword evidence="3" id="KW-1185">Reference proteome</keyword>
<dbReference type="InterPro" id="IPR001810">
    <property type="entry name" value="F-box_dom"/>
</dbReference>